<organism evidence="1 2">
    <name type="scientific">Kitasatospora kazusensis</name>
    <dbReference type="NCBI Taxonomy" id="407974"/>
    <lineage>
        <taxon>Bacteria</taxon>
        <taxon>Bacillati</taxon>
        <taxon>Actinomycetota</taxon>
        <taxon>Actinomycetes</taxon>
        <taxon>Kitasatosporales</taxon>
        <taxon>Streptomycetaceae</taxon>
        <taxon>Kitasatospora</taxon>
    </lineage>
</organism>
<gene>
    <name evidence="1" type="ORF">GCM10009760_15950</name>
</gene>
<name>A0ABN2Z431_9ACTN</name>
<protein>
    <submittedName>
        <fullName evidence="1">Uncharacterized protein</fullName>
    </submittedName>
</protein>
<reference evidence="1 2" key="1">
    <citation type="journal article" date="2019" name="Int. J. Syst. Evol. Microbiol.">
        <title>The Global Catalogue of Microorganisms (GCM) 10K type strain sequencing project: providing services to taxonomists for standard genome sequencing and annotation.</title>
        <authorList>
            <consortium name="The Broad Institute Genomics Platform"/>
            <consortium name="The Broad Institute Genome Sequencing Center for Infectious Disease"/>
            <person name="Wu L."/>
            <person name="Ma J."/>
        </authorList>
    </citation>
    <scope>NUCLEOTIDE SEQUENCE [LARGE SCALE GENOMIC DNA]</scope>
    <source>
        <strain evidence="1 2">JCM 14560</strain>
    </source>
</reference>
<dbReference type="Proteomes" id="UP001422759">
    <property type="component" value="Unassembled WGS sequence"/>
</dbReference>
<keyword evidence="2" id="KW-1185">Reference proteome</keyword>
<dbReference type="EMBL" id="BAAANT010000006">
    <property type="protein sequence ID" value="GAA2136425.1"/>
    <property type="molecule type" value="Genomic_DNA"/>
</dbReference>
<evidence type="ECO:0000313" key="2">
    <source>
        <dbReference type="Proteomes" id="UP001422759"/>
    </source>
</evidence>
<sequence length="177" mass="17445">MTHGGRGAQAGGVGGAAAVAAPQADGGSLRLTAAELAQWQQATATPEQRQQLVAGLQAAFAGVATVGSGPVPGAGGSQGAGVVSASYTGTGQGGQVEQALSTGVTGTHFWVIASYADIVHGAIGVAVKACYRWAPGWLCNGVGSLLTGWANGWGAASNHGVWGAVYWAPPHLDGGRW</sequence>
<comment type="caution">
    <text evidence="1">The sequence shown here is derived from an EMBL/GenBank/DDBJ whole genome shotgun (WGS) entry which is preliminary data.</text>
</comment>
<evidence type="ECO:0000313" key="1">
    <source>
        <dbReference type="EMBL" id="GAA2136425.1"/>
    </source>
</evidence>
<proteinExistence type="predicted"/>
<accession>A0ABN2Z431</accession>